<proteinExistence type="predicted"/>
<dbReference type="EMBL" id="JACEFF010000907">
    <property type="protein sequence ID" value="KAH9628550.1"/>
    <property type="molecule type" value="Genomic_DNA"/>
</dbReference>
<evidence type="ECO:0000313" key="2">
    <source>
        <dbReference type="EMBL" id="KAH9628550.1"/>
    </source>
</evidence>
<sequence length="168" mass="19441">MSYNRFNTILRCWHFTEVDISAIGAQRSHKIYPLIHKVVDNFRRLYLPGDVIVVDESMVKFRGKLIILTYNPAKTDRYGMKIYKACTVNSYTWSYQIYSGVSEQLEGLDKPGSTVIQLTEPILNAGRLIVADNYYTSIPLTMYLKEQKTDLCGTLRKNKKYLPKDVKN</sequence>
<dbReference type="InterPro" id="IPR029526">
    <property type="entry name" value="PGBD"/>
</dbReference>
<reference evidence="2" key="1">
    <citation type="journal article" date="2021" name="G3 (Bethesda)">
        <title>Genome and transcriptome analysis of the beet armyworm Spodoptera exigua reveals targets for pest control. .</title>
        <authorList>
            <person name="Simon S."/>
            <person name="Breeschoten T."/>
            <person name="Jansen H.J."/>
            <person name="Dirks R.P."/>
            <person name="Schranz M.E."/>
            <person name="Ros V.I.D."/>
        </authorList>
    </citation>
    <scope>NUCLEOTIDE SEQUENCE</scope>
    <source>
        <strain evidence="2">TB_SE_WUR_2020</strain>
    </source>
</reference>
<dbReference type="Proteomes" id="UP000814243">
    <property type="component" value="Unassembled WGS sequence"/>
</dbReference>
<dbReference type="Pfam" id="PF13843">
    <property type="entry name" value="DDE_Tnp_1_7"/>
    <property type="match status" value="1"/>
</dbReference>
<dbReference type="PANTHER" id="PTHR46599:SF3">
    <property type="entry name" value="PIGGYBAC TRANSPOSABLE ELEMENT-DERIVED PROTEIN 4"/>
    <property type="match status" value="1"/>
</dbReference>
<accession>A0A922S8S4</accession>
<protein>
    <recommendedName>
        <fullName evidence="1">PiggyBac transposable element-derived protein domain-containing protein</fullName>
    </recommendedName>
</protein>
<dbReference type="PANTHER" id="PTHR46599">
    <property type="entry name" value="PIGGYBAC TRANSPOSABLE ELEMENT-DERIVED PROTEIN 4"/>
    <property type="match status" value="1"/>
</dbReference>
<evidence type="ECO:0000259" key="1">
    <source>
        <dbReference type="Pfam" id="PF13843"/>
    </source>
</evidence>
<evidence type="ECO:0000313" key="3">
    <source>
        <dbReference type="Proteomes" id="UP000814243"/>
    </source>
</evidence>
<dbReference type="AlphaFoldDB" id="A0A922S8S4"/>
<feature type="domain" description="PiggyBac transposable element-derived protein" evidence="1">
    <location>
        <begin position="1"/>
        <end position="167"/>
    </location>
</feature>
<gene>
    <name evidence="2" type="ORF">HF086_001157</name>
</gene>
<organism evidence="2 3">
    <name type="scientific">Spodoptera exigua</name>
    <name type="common">Beet armyworm</name>
    <name type="synonym">Noctua fulgens</name>
    <dbReference type="NCBI Taxonomy" id="7107"/>
    <lineage>
        <taxon>Eukaryota</taxon>
        <taxon>Metazoa</taxon>
        <taxon>Ecdysozoa</taxon>
        <taxon>Arthropoda</taxon>
        <taxon>Hexapoda</taxon>
        <taxon>Insecta</taxon>
        <taxon>Pterygota</taxon>
        <taxon>Neoptera</taxon>
        <taxon>Endopterygota</taxon>
        <taxon>Lepidoptera</taxon>
        <taxon>Glossata</taxon>
        <taxon>Ditrysia</taxon>
        <taxon>Noctuoidea</taxon>
        <taxon>Noctuidae</taxon>
        <taxon>Amphipyrinae</taxon>
        <taxon>Spodoptera</taxon>
    </lineage>
</organism>
<name>A0A922S8S4_SPOEX</name>
<comment type="caution">
    <text evidence="2">The sequence shown here is derived from an EMBL/GenBank/DDBJ whole genome shotgun (WGS) entry which is preliminary data.</text>
</comment>